<feature type="domain" description="Transposase IS200-like" evidence="1">
    <location>
        <begin position="10"/>
        <end position="148"/>
    </location>
</feature>
<evidence type="ECO:0000313" key="3">
    <source>
        <dbReference type="Proteomes" id="UP000252081"/>
    </source>
</evidence>
<evidence type="ECO:0000259" key="1">
    <source>
        <dbReference type="SMART" id="SM01321"/>
    </source>
</evidence>
<dbReference type="Pfam" id="PF01797">
    <property type="entry name" value="Y1_Tnp"/>
    <property type="match status" value="1"/>
</dbReference>
<organism evidence="2 3">
    <name type="scientific">Pedobacter miscanthi</name>
    <dbReference type="NCBI Taxonomy" id="2259170"/>
    <lineage>
        <taxon>Bacteria</taxon>
        <taxon>Pseudomonadati</taxon>
        <taxon>Bacteroidota</taxon>
        <taxon>Sphingobacteriia</taxon>
        <taxon>Sphingobacteriales</taxon>
        <taxon>Sphingobacteriaceae</taxon>
        <taxon>Pedobacter</taxon>
    </lineage>
</organism>
<dbReference type="PANTHER" id="PTHR36966">
    <property type="entry name" value="REP-ASSOCIATED TYROSINE TRANSPOSASE"/>
    <property type="match status" value="1"/>
</dbReference>
<dbReference type="SUPFAM" id="SSF143422">
    <property type="entry name" value="Transposase IS200-like"/>
    <property type="match status" value="1"/>
</dbReference>
<dbReference type="SMART" id="SM01321">
    <property type="entry name" value="Y1_Tnp"/>
    <property type="match status" value="1"/>
</dbReference>
<gene>
    <name evidence="2" type="ORF">DRW42_02410</name>
</gene>
<dbReference type="InterPro" id="IPR002686">
    <property type="entry name" value="Transposase_17"/>
</dbReference>
<reference evidence="2 3" key="1">
    <citation type="submission" date="2018-07" db="EMBL/GenBank/DDBJ databases">
        <title>A draft genome of a endophytic bacteria, a new species of Pedobacter.</title>
        <authorList>
            <person name="Zhang Z.D."/>
            <person name="Chen Z.J."/>
        </authorList>
    </citation>
    <scope>NUCLEOTIDE SEQUENCE [LARGE SCALE GENOMIC DNA]</scope>
    <source>
        <strain evidence="2 3">RS10</strain>
    </source>
</reference>
<dbReference type="PANTHER" id="PTHR36966:SF1">
    <property type="entry name" value="REP-ASSOCIATED TYROSINE TRANSPOSASE"/>
    <property type="match status" value="1"/>
</dbReference>
<comment type="caution">
    <text evidence="2">The sequence shown here is derived from an EMBL/GenBank/DDBJ whole genome shotgun (WGS) entry which is preliminary data.</text>
</comment>
<dbReference type="Gene3D" id="3.30.70.1290">
    <property type="entry name" value="Transposase IS200-like"/>
    <property type="match status" value="1"/>
</dbReference>
<keyword evidence="3" id="KW-1185">Reference proteome</keyword>
<proteinExistence type="predicted"/>
<dbReference type="AlphaFoldDB" id="A0A366LBT6"/>
<dbReference type="GO" id="GO:0006313">
    <property type="term" value="P:DNA transposition"/>
    <property type="evidence" value="ECO:0007669"/>
    <property type="project" value="InterPro"/>
</dbReference>
<dbReference type="GO" id="GO:0004803">
    <property type="term" value="F:transposase activity"/>
    <property type="evidence" value="ECO:0007669"/>
    <property type="project" value="InterPro"/>
</dbReference>
<dbReference type="InterPro" id="IPR052715">
    <property type="entry name" value="RAYT_transposase"/>
</dbReference>
<dbReference type="Proteomes" id="UP000252081">
    <property type="component" value="Unassembled WGS sequence"/>
</dbReference>
<sequence length="184" mass="21958">MGRKYRFHDNSNLYFVTFTVVDWIDVFIRQEYVDIIYDSLKYCQKEKGLDLYAYCIMTNHIHLIIGTENGVLSDIVRDFKSFTSRHIRKAIENSTIESRKSWMLKTMKDFGIKNGRNKDFQFWQQHNHPIELDTNEFLDQRLNYIHQNPVKAGFVENEEDWINSSAAGDYYQIRKGQVEVIIIE</sequence>
<dbReference type="GO" id="GO:0043565">
    <property type="term" value="F:sequence-specific DNA binding"/>
    <property type="evidence" value="ECO:0007669"/>
    <property type="project" value="TreeGrafter"/>
</dbReference>
<dbReference type="NCBIfam" id="NF047646">
    <property type="entry name" value="REP_Tyr_transpos"/>
    <property type="match status" value="1"/>
</dbReference>
<dbReference type="OrthoDB" id="9788881at2"/>
<accession>A0A366LBT6</accession>
<dbReference type="InterPro" id="IPR036515">
    <property type="entry name" value="Transposase_17_sf"/>
</dbReference>
<evidence type="ECO:0000313" key="2">
    <source>
        <dbReference type="EMBL" id="RBQ11338.1"/>
    </source>
</evidence>
<dbReference type="EMBL" id="QNQU01000002">
    <property type="protein sequence ID" value="RBQ11338.1"/>
    <property type="molecule type" value="Genomic_DNA"/>
</dbReference>
<name>A0A366LBT6_9SPHI</name>
<protein>
    <submittedName>
        <fullName evidence="2">Transposase</fullName>
    </submittedName>
</protein>
<dbReference type="RefSeq" id="WP_113947252.1">
    <property type="nucleotide sequence ID" value="NZ_QNQU01000002.1"/>
</dbReference>